<sequence>MGDVGEPLTLQEEIEKGVSDVSRAISASLRPLPVASGDGTYLPTTHTTGILDDLAHMKLGDAGTLAEVAKLAATGQLIDDKRYIMERIIQVRCVLYSLIRELIVLMNK</sequence>
<dbReference type="HOGENOM" id="CLU_2198880_0_0_1"/>
<gene>
    <name evidence="1" type="ORF">H103_01544</name>
</gene>
<reference evidence="1" key="1">
    <citation type="submission" date="2014-02" db="EMBL/GenBank/DDBJ databases">
        <title>The Genome Sequence of Trichophyton rubrum (morphotype fischeri) CBS 288.86.</title>
        <authorList>
            <consortium name="The Broad Institute Genomics Platform"/>
            <person name="Cuomo C.A."/>
            <person name="White T.C."/>
            <person name="Graser Y."/>
            <person name="Martinez-Rossi N."/>
            <person name="Heitman J."/>
            <person name="Young S.K."/>
            <person name="Zeng Q."/>
            <person name="Gargeya S."/>
            <person name="Abouelleil A."/>
            <person name="Alvarado L."/>
            <person name="Chapman S.B."/>
            <person name="Gainer-Dewar J."/>
            <person name="Goldberg J."/>
            <person name="Griggs A."/>
            <person name="Gujja S."/>
            <person name="Hansen M."/>
            <person name="Howarth C."/>
            <person name="Imamovic A."/>
            <person name="Larimer J."/>
            <person name="Martinez D."/>
            <person name="Murphy C."/>
            <person name="Pearson M.D."/>
            <person name="Persinoti G."/>
            <person name="Poon T."/>
            <person name="Priest M."/>
            <person name="Roberts A.D."/>
            <person name="Saif S."/>
            <person name="Shea T.D."/>
            <person name="Sykes S.N."/>
            <person name="Wortman J."/>
            <person name="Nusbaum C."/>
            <person name="Birren B."/>
        </authorList>
    </citation>
    <scope>NUCLEOTIDE SEQUENCE [LARGE SCALE GENOMIC DNA]</scope>
    <source>
        <strain evidence="1">CBS 288.86</strain>
    </source>
</reference>
<dbReference type="EMBL" id="KK207732">
    <property type="protein sequence ID" value="EZF55911.1"/>
    <property type="molecule type" value="Genomic_DNA"/>
</dbReference>
<dbReference type="AlphaFoldDB" id="A0A022WCP2"/>
<protein>
    <submittedName>
        <fullName evidence="1">Uncharacterized protein</fullName>
    </submittedName>
</protein>
<accession>A0A022WCP2</accession>
<organism evidence="1">
    <name type="scientific">Trichophyton rubrum CBS 288.86</name>
    <dbReference type="NCBI Taxonomy" id="1215330"/>
    <lineage>
        <taxon>Eukaryota</taxon>
        <taxon>Fungi</taxon>
        <taxon>Dikarya</taxon>
        <taxon>Ascomycota</taxon>
        <taxon>Pezizomycotina</taxon>
        <taxon>Eurotiomycetes</taxon>
        <taxon>Eurotiomycetidae</taxon>
        <taxon>Onygenales</taxon>
        <taxon>Arthrodermataceae</taxon>
        <taxon>Trichophyton</taxon>
    </lineage>
</organism>
<dbReference type="Proteomes" id="UP000023758">
    <property type="component" value="Unassembled WGS sequence"/>
</dbReference>
<name>A0A022WCP2_TRIRU</name>
<proteinExistence type="predicted"/>
<evidence type="ECO:0000313" key="1">
    <source>
        <dbReference type="EMBL" id="EZF55911.1"/>
    </source>
</evidence>